<evidence type="ECO:0000313" key="2">
    <source>
        <dbReference type="EMBL" id="KAL3681322.1"/>
    </source>
</evidence>
<feature type="compositionally biased region" description="Polar residues" evidence="1">
    <location>
        <begin position="42"/>
        <end position="62"/>
    </location>
</feature>
<dbReference type="Proteomes" id="UP001633002">
    <property type="component" value="Unassembled WGS sequence"/>
</dbReference>
<proteinExistence type="predicted"/>
<evidence type="ECO:0000256" key="1">
    <source>
        <dbReference type="SAM" id="MobiDB-lite"/>
    </source>
</evidence>
<organism evidence="2 3">
    <name type="scientific">Riccia sorocarpa</name>
    <dbReference type="NCBI Taxonomy" id="122646"/>
    <lineage>
        <taxon>Eukaryota</taxon>
        <taxon>Viridiplantae</taxon>
        <taxon>Streptophyta</taxon>
        <taxon>Embryophyta</taxon>
        <taxon>Marchantiophyta</taxon>
        <taxon>Marchantiopsida</taxon>
        <taxon>Marchantiidae</taxon>
        <taxon>Marchantiales</taxon>
        <taxon>Ricciaceae</taxon>
        <taxon>Riccia</taxon>
    </lineage>
</organism>
<dbReference type="EMBL" id="JBJQOH010000007">
    <property type="protein sequence ID" value="KAL3681322.1"/>
    <property type="molecule type" value="Genomic_DNA"/>
</dbReference>
<gene>
    <name evidence="2" type="ORF">R1sor_024278</name>
</gene>
<keyword evidence="3" id="KW-1185">Reference proteome</keyword>
<evidence type="ECO:0000313" key="3">
    <source>
        <dbReference type="Proteomes" id="UP001633002"/>
    </source>
</evidence>
<reference evidence="2 3" key="1">
    <citation type="submission" date="2024-09" db="EMBL/GenBank/DDBJ databases">
        <title>Chromosome-scale assembly of Riccia sorocarpa.</title>
        <authorList>
            <person name="Paukszto L."/>
        </authorList>
    </citation>
    <scope>NUCLEOTIDE SEQUENCE [LARGE SCALE GENOMIC DNA]</scope>
    <source>
        <strain evidence="2">LP-2024</strain>
        <tissue evidence="2">Aerial parts of the thallus</tissue>
    </source>
</reference>
<feature type="region of interest" description="Disordered" evidence="1">
    <location>
        <begin position="38"/>
        <end position="62"/>
    </location>
</feature>
<protein>
    <submittedName>
        <fullName evidence="2">Uncharacterized protein</fullName>
    </submittedName>
</protein>
<dbReference type="AlphaFoldDB" id="A0ABD3GT21"/>
<name>A0ABD3GT21_9MARC</name>
<accession>A0ABD3GT21</accession>
<comment type="caution">
    <text evidence="2">The sequence shown here is derived from an EMBL/GenBank/DDBJ whole genome shotgun (WGS) entry which is preliminary data.</text>
</comment>
<sequence length="70" mass="7761">MEVAAFKKNGSNRHIKGCERATESLKFEIRALNAQHHGRIAEQNNSANEPSSSGNCEQCESTTLELLEPF</sequence>